<feature type="signal peptide" evidence="2">
    <location>
        <begin position="1"/>
        <end position="17"/>
    </location>
</feature>
<dbReference type="Gene3D" id="1.10.238.20">
    <property type="entry name" value="Pheromone/general odorant binding protein domain"/>
    <property type="match status" value="1"/>
</dbReference>
<accession>A0A0U2SR55</accession>
<dbReference type="SUPFAM" id="SSF47565">
    <property type="entry name" value="Insect pheromone/odorant-binding proteins"/>
    <property type="match status" value="1"/>
</dbReference>
<name>A0A0U2SR55_APICC</name>
<evidence type="ECO:0000256" key="1">
    <source>
        <dbReference type="ARBA" id="ARBA00022729"/>
    </source>
</evidence>
<dbReference type="PANTHER" id="PTHR11857">
    <property type="entry name" value="ODORANT BINDING PROTEIN-RELATED"/>
    <property type="match status" value="1"/>
</dbReference>
<dbReference type="GO" id="GO:0005615">
    <property type="term" value="C:extracellular space"/>
    <property type="evidence" value="ECO:0007669"/>
    <property type="project" value="TreeGrafter"/>
</dbReference>
<feature type="chain" id="PRO_5006832254" evidence="2">
    <location>
        <begin position="18"/>
        <end position="132"/>
    </location>
</feature>
<sequence>MKTIIFIFAFCLVGILAVSEESITKLRKIESVCVEENGIDLQKADDVKKGIFDKNDEKLACYVDCMLKKVGFVNADTTFNEEKFRERTTKLDSEQVNRLVNNCKDITESNSCKKSSKLLQCFIDNNLMKIFE</sequence>
<dbReference type="GO" id="GO:0007608">
    <property type="term" value="P:sensory perception of smell"/>
    <property type="evidence" value="ECO:0007669"/>
    <property type="project" value="TreeGrafter"/>
</dbReference>
<dbReference type="SMR" id="A0A0U2SR55"/>
<organism evidence="3">
    <name type="scientific">Apis cerana cerana</name>
    <name type="common">Oriental honeybee</name>
    <dbReference type="NCBI Taxonomy" id="94128"/>
    <lineage>
        <taxon>Eukaryota</taxon>
        <taxon>Metazoa</taxon>
        <taxon>Ecdysozoa</taxon>
        <taxon>Arthropoda</taxon>
        <taxon>Hexapoda</taxon>
        <taxon>Insecta</taxon>
        <taxon>Pterygota</taxon>
        <taxon>Neoptera</taxon>
        <taxon>Endopterygota</taxon>
        <taxon>Hymenoptera</taxon>
        <taxon>Apocrita</taxon>
        <taxon>Aculeata</taxon>
        <taxon>Apoidea</taxon>
        <taxon>Anthophila</taxon>
        <taxon>Apidae</taxon>
        <taxon>Apis</taxon>
    </lineage>
</organism>
<dbReference type="EMBL" id="KT279587">
    <property type="protein sequence ID" value="ALR87120.1"/>
    <property type="molecule type" value="mRNA"/>
</dbReference>
<dbReference type="Pfam" id="PF01395">
    <property type="entry name" value="PBP_GOBP"/>
    <property type="match status" value="1"/>
</dbReference>
<dbReference type="CDD" id="cd23992">
    <property type="entry name" value="PBP_GOBP"/>
    <property type="match status" value="1"/>
</dbReference>
<dbReference type="SMART" id="SM00708">
    <property type="entry name" value="PhBP"/>
    <property type="match status" value="1"/>
</dbReference>
<dbReference type="InterPro" id="IPR036728">
    <property type="entry name" value="PBP_GOBP_sf"/>
</dbReference>
<dbReference type="GO" id="GO:0005549">
    <property type="term" value="F:odorant binding"/>
    <property type="evidence" value="ECO:0007669"/>
    <property type="project" value="InterPro"/>
</dbReference>
<evidence type="ECO:0000256" key="2">
    <source>
        <dbReference type="SAM" id="SignalP"/>
    </source>
</evidence>
<reference evidence="3" key="1">
    <citation type="submission" date="2015-07" db="EMBL/GenBank/DDBJ databases">
        <authorList>
            <person name="Cajimat M.N.B."/>
            <person name="Milazzo M.L."/>
            <person name="Fulhorst C.F."/>
        </authorList>
    </citation>
    <scope>NUCLEOTIDE SEQUENCE</scope>
    <source>
        <tissue evidence="3">Head</tissue>
    </source>
</reference>
<dbReference type="AlphaFoldDB" id="A0A0U2SR55"/>
<evidence type="ECO:0000313" key="3">
    <source>
        <dbReference type="EMBL" id="ALR87120.1"/>
    </source>
</evidence>
<keyword evidence="1 2" id="KW-0732">Signal</keyword>
<gene>
    <name evidence="3" type="primary">OBP13</name>
</gene>
<protein>
    <submittedName>
        <fullName evidence="3">Odorant binding protein 13</fullName>
    </submittedName>
</protein>
<proteinExistence type="evidence at transcript level"/>
<dbReference type="InterPro" id="IPR006170">
    <property type="entry name" value="PBP/GOBP"/>
</dbReference>